<evidence type="ECO:0000256" key="2">
    <source>
        <dbReference type="SAM" id="Phobius"/>
    </source>
</evidence>
<gene>
    <name evidence="3" type="ORF">HMN09_01107600</name>
</gene>
<feature type="transmembrane region" description="Helical" evidence="2">
    <location>
        <begin position="158"/>
        <end position="176"/>
    </location>
</feature>
<comment type="caution">
    <text evidence="3">The sequence shown here is derived from an EMBL/GenBank/DDBJ whole genome shotgun (WGS) entry which is preliminary data.</text>
</comment>
<evidence type="ECO:0000313" key="4">
    <source>
        <dbReference type="Proteomes" id="UP000613580"/>
    </source>
</evidence>
<keyword evidence="4" id="KW-1185">Reference proteome</keyword>
<name>A0A8H6SBB5_MYCCL</name>
<dbReference type="AlphaFoldDB" id="A0A8H6SBB5"/>
<feature type="transmembrane region" description="Helical" evidence="2">
    <location>
        <begin position="103"/>
        <end position="126"/>
    </location>
</feature>
<dbReference type="OrthoDB" id="5427664at2759"/>
<keyword evidence="2" id="KW-0472">Membrane</keyword>
<keyword evidence="2" id="KW-0812">Transmembrane</keyword>
<organism evidence="3 4">
    <name type="scientific">Mycena chlorophos</name>
    <name type="common">Agaric fungus</name>
    <name type="synonym">Agaricus chlorophos</name>
    <dbReference type="NCBI Taxonomy" id="658473"/>
    <lineage>
        <taxon>Eukaryota</taxon>
        <taxon>Fungi</taxon>
        <taxon>Dikarya</taxon>
        <taxon>Basidiomycota</taxon>
        <taxon>Agaricomycotina</taxon>
        <taxon>Agaricomycetes</taxon>
        <taxon>Agaricomycetidae</taxon>
        <taxon>Agaricales</taxon>
        <taxon>Marasmiineae</taxon>
        <taxon>Mycenaceae</taxon>
        <taxon>Mycena</taxon>
    </lineage>
</organism>
<dbReference type="EMBL" id="JACAZE010000017">
    <property type="protein sequence ID" value="KAF7296375.1"/>
    <property type="molecule type" value="Genomic_DNA"/>
</dbReference>
<protein>
    <submittedName>
        <fullName evidence="3">Uncharacterized protein</fullName>
    </submittedName>
</protein>
<dbReference type="Proteomes" id="UP000613580">
    <property type="component" value="Unassembled WGS sequence"/>
</dbReference>
<evidence type="ECO:0000256" key="1">
    <source>
        <dbReference type="SAM" id="MobiDB-lite"/>
    </source>
</evidence>
<feature type="transmembrane region" description="Helical" evidence="2">
    <location>
        <begin position="71"/>
        <end position="91"/>
    </location>
</feature>
<sequence>MSVSVACPPSMNTDIGGIGVRVSFYLQTLFLSILSARSGSLEEIMGALYTLLFTNTAMAPSPEISLQDAIVVFYLLMLSWVTVTLTLPATARFPATKESTKNSLVLLHVLSVVQSYTIFAFALALLGTAPRFGSMQQCNASARAVLFRPFSALGAGRILGFVTVALLALAYTLVLVKDHIPPPPEQVKKWIRRTVMRRVPDVERGAGAGADGEQGIEGASGGGGVFGTGFGAGLGAAGHPPRTTTRRPGKPQYRSRAGGRGHTTAPAYDLQIAWALLIHLLVVCILWTLVVMNTELLIRWNWPGPLQGTQESQWGFGQILPMFLVLLSFASCVGAFREFGLRPLPIGLLVGVGGAKGEAEGEGRAAAGLGGKGMY</sequence>
<feature type="transmembrane region" description="Helical" evidence="2">
    <location>
        <begin position="272"/>
        <end position="294"/>
    </location>
</feature>
<evidence type="ECO:0000313" key="3">
    <source>
        <dbReference type="EMBL" id="KAF7296375.1"/>
    </source>
</evidence>
<accession>A0A8H6SBB5</accession>
<feature type="transmembrane region" description="Helical" evidence="2">
    <location>
        <begin position="314"/>
        <end position="336"/>
    </location>
</feature>
<reference evidence="3" key="1">
    <citation type="submission" date="2020-05" db="EMBL/GenBank/DDBJ databases">
        <title>Mycena genomes resolve the evolution of fungal bioluminescence.</title>
        <authorList>
            <person name="Tsai I.J."/>
        </authorList>
    </citation>
    <scope>NUCLEOTIDE SEQUENCE</scope>
    <source>
        <strain evidence="3">110903Hualien_Pintung</strain>
    </source>
</reference>
<feature type="region of interest" description="Disordered" evidence="1">
    <location>
        <begin position="237"/>
        <end position="261"/>
    </location>
</feature>
<proteinExistence type="predicted"/>
<keyword evidence="2" id="KW-1133">Transmembrane helix</keyword>